<accession>A0ABS1R475</accession>
<evidence type="ECO:0000313" key="2">
    <source>
        <dbReference type="Proteomes" id="UP000625283"/>
    </source>
</evidence>
<dbReference type="Proteomes" id="UP000625283">
    <property type="component" value="Unassembled WGS sequence"/>
</dbReference>
<name>A0ABS1R475_9SPHI</name>
<comment type="caution">
    <text evidence="1">The sequence shown here is derived from an EMBL/GenBank/DDBJ whole genome shotgun (WGS) entry which is preliminary data.</text>
</comment>
<dbReference type="Pfam" id="PF16407">
    <property type="entry name" value="PKD_2"/>
    <property type="match status" value="1"/>
</dbReference>
<protein>
    <recommendedName>
        <fullName evidence="3">PKD family protein</fullName>
    </recommendedName>
</protein>
<dbReference type="InterPro" id="IPR032183">
    <property type="entry name" value="PKD-like"/>
</dbReference>
<evidence type="ECO:0000313" key="1">
    <source>
        <dbReference type="EMBL" id="MBL1409493.1"/>
    </source>
</evidence>
<proteinExistence type="predicted"/>
<dbReference type="EMBL" id="JAERTY010000006">
    <property type="protein sequence ID" value="MBL1409493.1"/>
    <property type="molecule type" value="Genomic_DNA"/>
</dbReference>
<keyword evidence="2" id="KW-1185">Reference proteome</keyword>
<dbReference type="RefSeq" id="WP_202103250.1">
    <property type="nucleotide sequence ID" value="NZ_JAERTY010000006.1"/>
</dbReference>
<dbReference type="PROSITE" id="PS51257">
    <property type="entry name" value="PROKAR_LIPOPROTEIN"/>
    <property type="match status" value="1"/>
</dbReference>
<reference evidence="1 2" key="1">
    <citation type="submission" date="2021-01" db="EMBL/GenBank/DDBJ databases">
        <title>C459-1 draft genome sequence.</title>
        <authorList>
            <person name="Zhang X.-F."/>
        </authorList>
    </citation>
    <scope>NUCLEOTIDE SEQUENCE [LARGE SCALE GENOMIC DNA]</scope>
    <source>
        <strain evidence="2">C459-1</strain>
    </source>
</reference>
<sequence length="513" mass="57665">MKNILGLLLAMIVVLVSSCHKDGNSYDYKEAESISVEGLEQRYNVISEHDTLRIDAMAHSTLPDADFEYVWGVFDPLVSGTLDTIGRSRVLEYRVKLIAGNWILVHIAKNKKTGLAKLSQANIRVNTKFTTGWYVLKDDEQNSDLDFFYASKFRNVEWMSSDIYSAVNGRKLEGKAGKLSFVHNYKSTIEKPKPSNTPTLFVNTTGDIQAVYLNTLKVINTKETFFLGSPSHDFRGDAVFYGSMSEFLINNGRLYGINMMNVSKGMFGTNVMFDSKNSDYTLSPFYLPGQYSYFFDTASSTFVTLPDASGTMFTKVQVGKGSQMDVEQNNQKLHYMGLKNQVYLGAPEYRYEIIGYAIFEDKSNPSRRVVARLEPNFVTMKITRKVIQPTEKLFDGKLHTLLFGDEEMMYFVATDGNVYSRNLANSFEQLQYTVSGGGEVTFIKHLRHSGSVTPFNYVAIGVKQGGSYKVMLFEKVAGDLKAMPEMTLEGEGSPRDVMYIDGDVSADTYKPIP</sequence>
<gene>
    <name evidence="1" type="ORF">JKG61_12085</name>
</gene>
<evidence type="ECO:0008006" key="3">
    <source>
        <dbReference type="Google" id="ProtNLM"/>
    </source>
</evidence>
<organism evidence="1 2">
    <name type="scientific">Sphingobacterium faecale</name>
    <dbReference type="NCBI Taxonomy" id="2803775"/>
    <lineage>
        <taxon>Bacteria</taxon>
        <taxon>Pseudomonadati</taxon>
        <taxon>Bacteroidota</taxon>
        <taxon>Sphingobacteriia</taxon>
        <taxon>Sphingobacteriales</taxon>
        <taxon>Sphingobacteriaceae</taxon>
        <taxon>Sphingobacterium</taxon>
    </lineage>
</organism>